<keyword evidence="1" id="KW-0732">Signal</keyword>
<protein>
    <recommendedName>
        <fullName evidence="4">DUF2946 domain-containing protein</fullName>
    </recommendedName>
</protein>
<dbReference type="OrthoDB" id="6121367at2"/>
<reference evidence="3" key="1">
    <citation type="submission" date="2016-10" db="EMBL/GenBank/DDBJ databases">
        <authorList>
            <person name="Varghese N."/>
            <person name="Submissions S."/>
        </authorList>
    </citation>
    <scope>NUCLEOTIDE SEQUENCE [LARGE SCALE GENOMIC DNA]</scope>
    <source>
        <strain evidence="3">KCTC 32247</strain>
    </source>
</reference>
<gene>
    <name evidence="2" type="ORF">SAMN05216221_0533</name>
</gene>
<feature type="chain" id="PRO_5009254469" description="DUF2946 domain-containing protein" evidence="1">
    <location>
        <begin position="27"/>
        <end position="122"/>
    </location>
</feature>
<dbReference type="STRING" id="1392877.SAMN05216221_0533"/>
<dbReference type="EMBL" id="LT629751">
    <property type="protein sequence ID" value="SDR87074.1"/>
    <property type="molecule type" value="Genomic_DNA"/>
</dbReference>
<sequence>MFSQALKIKLVVALLLAMVVAWGGHAAAWLTDSSHPAFEPTDHHHQHEYAGDEQVGACALCQLQHEHSPLNADHLHETPYPTSLIKVHTLAERSQPLVALHHFLPASPVFLIERPPRPSFVL</sequence>
<evidence type="ECO:0000256" key="1">
    <source>
        <dbReference type="SAM" id="SignalP"/>
    </source>
</evidence>
<dbReference type="AlphaFoldDB" id="A0A1H1MJP2"/>
<keyword evidence="3" id="KW-1185">Reference proteome</keyword>
<evidence type="ECO:0008006" key="4">
    <source>
        <dbReference type="Google" id="ProtNLM"/>
    </source>
</evidence>
<proteinExistence type="predicted"/>
<feature type="signal peptide" evidence="1">
    <location>
        <begin position="1"/>
        <end position="26"/>
    </location>
</feature>
<evidence type="ECO:0000313" key="3">
    <source>
        <dbReference type="Proteomes" id="UP000243359"/>
    </source>
</evidence>
<name>A0A1H1MJP2_9PSED</name>
<dbReference type="Proteomes" id="UP000243359">
    <property type="component" value="Chromosome I"/>
</dbReference>
<organism evidence="2 3">
    <name type="scientific">Pseudomonas oryzae</name>
    <dbReference type="NCBI Taxonomy" id="1392877"/>
    <lineage>
        <taxon>Bacteria</taxon>
        <taxon>Pseudomonadati</taxon>
        <taxon>Pseudomonadota</taxon>
        <taxon>Gammaproteobacteria</taxon>
        <taxon>Pseudomonadales</taxon>
        <taxon>Pseudomonadaceae</taxon>
        <taxon>Pseudomonas</taxon>
    </lineage>
</organism>
<evidence type="ECO:0000313" key="2">
    <source>
        <dbReference type="EMBL" id="SDR87074.1"/>
    </source>
</evidence>
<accession>A0A1H1MJP2</accession>
<dbReference type="RefSeq" id="WP_090347490.1">
    <property type="nucleotide sequence ID" value="NZ_LT629751.1"/>
</dbReference>